<keyword evidence="2" id="KW-1133">Transmembrane helix</keyword>
<sequence length="253" mass="26852">MILTCPECRTRYLVPDTAIGAAGRTVRCASCKHSWFEASAVAAVTAQAVAPPPPAEPAPRPVIETPPPPPPAPEPMVAAAPPSSFVEPSAAEPVDADYDPYAHAPPFRPRRNPARRWTIAAAGAALVMVAALGAIQYFGTPGLAAWLGLQPEQVDVPLKIDIARKPERYTQPSGNELFTVSGRIINPTDKAQSVPDILAELRDSSGRVVYGWRIIPPVRKLPPQGAAEFDSAEMDVPKSAKELNLSFSGAALN</sequence>
<evidence type="ECO:0000256" key="2">
    <source>
        <dbReference type="SAM" id="Phobius"/>
    </source>
</evidence>
<organism evidence="4 5">
    <name type="scientific">Sphingomonas cavernae</name>
    <dbReference type="NCBI Taxonomy" id="2320861"/>
    <lineage>
        <taxon>Bacteria</taxon>
        <taxon>Pseudomonadati</taxon>
        <taxon>Pseudomonadota</taxon>
        <taxon>Alphaproteobacteria</taxon>
        <taxon>Sphingomonadales</taxon>
        <taxon>Sphingomonadaceae</taxon>
        <taxon>Sphingomonas</taxon>
    </lineage>
</organism>
<evidence type="ECO:0000313" key="5">
    <source>
        <dbReference type="Proteomes" id="UP000286100"/>
    </source>
</evidence>
<feature type="region of interest" description="Disordered" evidence="1">
    <location>
        <begin position="50"/>
        <end position="89"/>
    </location>
</feature>
<dbReference type="InterPro" id="IPR011723">
    <property type="entry name" value="Znf/thioredoxin_put"/>
</dbReference>
<reference evidence="4 5" key="1">
    <citation type="submission" date="2018-09" db="EMBL/GenBank/DDBJ databases">
        <authorList>
            <person name="Zhu H."/>
        </authorList>
    </citation>
    <scope>NUCLEOTIDE SEQUENCE [LARGE SCALE GENOMIC DNA]</scope>
    <source>
        <strain evidence="4 5">K2R01-6</strain>
    </source>
</reference>
<dbReference type="AlphaFoldDB" id="A0A418WRA2"/>
<dbReference type="RefSeq" id="WP_119760166.1">
    <property type="nucleotide sequence ID" value="NZ_QYUM01000002.1"/>
</dbReference>
<keyword evidence="2" id="KW-0812">Transmembrane</keyword>
<name>A0A418WRA2_9SPHN</name>
<proteinExistence type="predicted"/>
<dbReference type="NCBIfam" id="TIGR02098">
    <property type="entry name" value="MJ0042_CXXC"/>
    <property type="match status" value="1"/>
</dbReference>
<feature type="domain" description="Zinc finger/thioredoxin putative" evidence="3">
    <location>
        <begin position="1"/>
        <end position="36"/>
    </location>
</feature>
<feature type="transmembrane region" description="Helical" evidence="2">
    <location>
        <begin position="117"/>
        <end position="139"/>
    </location>
</feature>
<dbReference type="Pfam" id="PF13717">
    <property type="entry name" value="Zn_ribbon_4"/>
    <property type="match status" value="1"/>
</dbReference>
<accession>A0A418WRA2</accession>
<evidence type="ECO:0000313" key="4">
    <source>
        <dbReference type="EMBL" id="RJF93747.1"/>
    </source>
</evidence>
<protein>
    <recommendedName>
        <fullName evidence="3">Zinc finger/thioredoxin putative domain-containing protein</fullName>
    </recommendedName>
</protein>
<gene>
    <name evidence="4" type="ORF">D3876_05495</name>
</gene>
<dbReference type="OrthoDB" id="7159357at2"/>
<feature type="compositionally biased region" description="Pro residues" evidence="1">
    <location>
        <begin position="50"/>
        <end position="74"/>
    </location>
</feature>
<keyword evidence="5" id="KW-1185">Reference proteome</keyword>
<evidence type="ECO:0000256" key="1">
    <source>
        <dbReference type="SAM" id="MobiDB-lite"/>
    </source>
</evidence>
<evidence type="ECO:0000259" key="3">
    <source>
        <dbReference type="Pfam" id="PF13717"/>
    </source>
</evidence>
<dbReference type="EMBL" id="QYUM01000002">
    <property type="protein sequence ID" value="RJF93747.1"/>
    <property type="molecule type" value="Genomic_DNA"/>
</dbReference>
<dbReference type="Proteomes" id="UP000286100">
    <property type="component" value="Unassembled WGS sequence"/>
</dbReference>
<keyword evidence="2" id="KW-0472">Membrane</keyword>
<comment type="caution">
    <text evidence="4">The sequence shown here is derived from an EMBL/GenBank/DDBJ whole genome shotgun (WGS) entry which is preliminary data.</text>
</comment>